<organism evidence="2 3">
    <name type="scientific">Klebsormidium nitens</name>
    <name type="common">Green alga</name>
    <name type="synonym">Ulothrix nitens</name>
    <dbReference type="NCBI Taxonomy" id="105231"/>
    <lineage>
        <taxon>Eukaryota</taxon>
        <taxon>Viridiplantae</taxon>
        <taxon>Streptophyta</taxon>
        <taxon>Klebsormidiophyceae</taxon>
        <taxon>Klebsormidiales</taxon>
        <taxon>Klebsormidiaceae</taxon>
        <taxon>Klebsormidium</taxon>
    </lineage>
</organism>
<evidence type="ECO:0000256" key="1">
    <source>
        <dbReference type="SAM" id="MobiDB-lite"/>
    </source>
</evidence>
<keyword evidence="3" id="KW-1185">Reference proteome</keyword>
<gene>
    <name evidence="2" type="ORF">KFL_007930040</name>
</gene>
<protein>
    <submittedName>
        <fullName evidence="2">Uncharacterized protein</fullName>
    </submittedName>
</protein>
<name>A0A1Y1IQF6_KLENI</name>
<feature type="region of interest" description="Disordered" evidence="1">
    <location>
        <begin position="269"/>
        <end position="299"/>
    </location>
</feature>
<accession>A0A1Y1IQF6</accession>
<dbReference type="AlphaFoldDB" id="A0A1Y1IQF6"/>
<evidence type="ECO:0000313" key="3">
    <source>
        <dbReference type="Proteomes" id="UP000054558"/>
    </source>
</evidence>
<reference evidence="2 3" key="1">
    <citation type="journal article" date="2014" name="Nat. Commun.">
        <title>Klebsormidium flaccidum genome reveals primary factors for plant terrestrial adaptation.</title>
        <authorList>
            <person name="Hori K."/>
            <person name="Maruyama F."/>
            <person name="Fujisawa T."/>
            <person name="Togashi T."/>
            <person name="Yamamoto N."/>
            <person name="Seo M."/>
            <person name="Sato S."/>
            <person name="Yamada T."/>
            <person name="Mori H."/>
            <person name="Tajima N."/>
            <person name="Moriyama T."/>
            <person name="Ikeuchi M."/>
            <person name="Watanabe M."/>
            <person name="Wada H."/>
            <person name="Kobayashi K."/>
            <person name="Saito M."/>
            <person name="Masuda T."/>
            <person name="Sasaki-Sekimoto Y."/>
            <person name="Mashiguchi K."/>
            <person name="Awai K."/>
            <person name="Shimojima M."/>
            <person name="Masuda S."/>
            <person name="Iwai M."/>
            <person name="Nobusawa T."/>
            <person name="Narise T."/>
            <person name="Kondo S."/>
            <person name="Saito H."/>
            <person name="Sato R."/>
            <person name="Murakawa M."/>
            <person name="Ihara Y."/>
            <person name="Oshima-Yamada Y."/>
            <person name="Ohtaka K."/>
            <person name="Satoh M."/>
            <person name="Sonobe K."/>
            <person name="Ishii M."/>
            <person name="Ohtani R."/>
            <person name="Kanamori-Sato M."/>
            <person name="Honoki R."/>
            <person name="Miyazaki D."/>
            <person name="Mochizuki H."/>
            <person name="Umetsu J."/>
            <person name="Higashi K."/>
            <person name="Shibata D."/>
            <person name="Kamiya Y."/>
            <person name="Sato N."/>
            <person name="Nakamura Y."/>
            <person name="Tabata S."/>
            <person name="Ida S."/>
            <person name="Kurokawa K."/>
            <person name="Ohta H."/>
        </authorList>
    </citation>
    <scope>NUCLEOTIDE SEQUENCE [LARGE SCALE GENOMIC DNA]</scope>
    <source>
        <strain evidence="2 3">NIES-2285</strain>
    </source>
</reference>
<sequence length="299" mass="32747">MHSGDLAGQSNQRCWALERVALAHTKAGAGPAAEIASDPDKRPLEEYQLPKRQALDMRTVPSTKVCTVCEIELPAADFAWRTASPDGLEFRCRACYAVQSYAARGRIFPGLRVSEKRCVKCGQVRPGTFFAAARATSDGLQPRCRTCAAKNSARRLARLAGERAESARFEAPPATTICSKCAQELPTEVFHRDIYSSTGRAPTCPACNYVRVTERRKAVGRPSEPLVAEKRCSACRDVKPADEFYFHAYSTDGLTYQCRECWQAQKRRNKERTLASQGAEGTDNEPGAGGALEGTSQSM</sequence>
<proteinExistence type="predicted"/>
<dbReference type="EMBL" id="DF237742">
    <property type="protein sequence ID" value="GAQ91481.1"/>
    <property type="molecule type" value="Genomic_DNA"/>
</dbReference>
<evidence type="ECO:0000313" key="2">
    <source>
        <dbReference type="EMBL" id="GAQ91481.1"/>
    </source>
</evidence>
<dbReference type="Proteomes" id="UP000054558">
    <property type="component" value="Unassembled WGS sequence"/>
</dbReference>